<organism evidence="2 3">
    <name type="scientific">Pristionchus mayeri</name>
    <dbReference type="NCBI Taxonomy" id="1317129"/>
    <lineage>
        <taxon>Eukaryota</taxon>
        <taxon>Metazoa</taxon>
        <taxon>Ecdysozoa</taxon>
        <taxon>Nematoda</taxon>
        <taxon>Chromadorea</taxon>
        <taxon>Rhabditida</taxon>
        <taxon>Rhabditina</taxon>
        <taxon>Diplogasteromorpha</taxon>
        <taxon>Diplogasteroidea</taxon>
        <taxon>Neodiplogasteridae</taxon>
        <taxon>Pristionchus</taxon>
    </lineage>
</organism>
<accession>A0AAN4ZHB8</accession>
<gene>
    <name evidence="2" type="ORF">PMAYCL1PPCAC_11011</name>
</gene>
<keyword evidence="3" id="KW-1185">Reference proteome</keyword>
<evidence type="ECO:0000256" key="1">
    <source>
        <dbReference type="SAM" id="MobiDB-lite"/>
    </source>
</evidence>
<dbReference type="EMBL" id="BTRK01000003">
    <property type="protein sequence ID" value="GMR40816.1"/>
    <property type="molecule type" value="Genomic_DNA"/>
</dbReference>
<sequence>PAPSKAPYSPPVNSENKSEGGECANCCRIAFVKVLSVTTAVGIWLQIPIILGQSVVGLNSTSLSESYNLSNFEQQQENMDFIDLRRSEIGDV</sequence>
<proteinExistence type="predicted"/>
<protein>
    <submittedName>
        <fullName evidence="2">Uncharacterized protein</fullName>
    </submittedName>
</protein>
<feature type="region of interest" description="Disordered" evidence="1">
    <location>
        <begin position="1"/>
        <end position="21"/>
    </location>
</feature>
<evidence type="ECO:0000313" key="2">
    <source>
        <dbReference type="EMBL" id="GMR40816.1"/>
    </source>
</evidence>
<name>A0AAN4ZHB8_9BILA</name>
<reference evidence="3" key="1">
    <citation type="submission" date="2022-10" db="EMBL/GenBank/DDBJ databases">
        <title>Genome assembly of Pristionchus species.</title>
        <authorList>
            <person name="Yoshida K."/>
            <person name="Sommer R.J."/>
        </authorList>
    </citation>
    <scope>NUCLEOTIDE SEQUENCE [LARGE SCALE GENOMIC DNA]</scope>
    <source>
        <strain evidence="3">RS5460</strain>
    </source>
</reference>
<feature type="non-terminal residue" evidence="2">
    <location>
        <position position="92"/>
    </location>
</feature>
<feature type="non-terminal residue" evidence="2">
    <location>
        <position position="1"/>
    </location>
</feature>
<feature type="compositionally biased region" description="Pro residues" evidence="1">
    <location>
        <begin position="1"/>
        <end position="10"/>
    </location>
</feature>
<dbReference type="Proteomes" id="UP001328107">
    <property type="component" value="Unassembled WGS sequence"/>
</dbReference>
<comment type="caution">
    <text evidence="2">The sequence shown here is derived from an EMBL/GenBank/DDBJ whole genome shotgun (WGS) entry which is preliminary data.</text>
</comment>
<dbReference type="AlphaFoldDB" id="A0AAN4ZHB8"/>
<evidence type="ECO:0000313" key="3">
    <source>
        <dbReference type="Proteomes" id="UP001328107"/>
    </source>
</evidence>